<protein>
    <submittedName>
        <fullName evidence="1">Uncharacterized protein</fullName>
    </submittedName>
</protein>
<dbReference type="EMBL" id="CP002191">
    <property type="protein sequence ID" value="AFD25911.1"/>
    <property type="molecule type" value="Genomic_DNA"/>
</dbReference>
<reference evidence="1 2" key="1">
    <citation type="journal article" date="2012" name="PLoS ONE">
        <title>Genome sequence and transcriptome analysis of the radioresistant bacterium Deinococcus gobiensis: insights into the extreme environmental adaptations.</title>
        <authorList>
            <person name="Yuan M."/>
            <person name="Chen M."/>
            <person name="Zhang W."/>
            <person name="Lu W."/>
            <person name="Wang J."/>
            <person name="Yang M."/>
            <person name="Zhao P."/>
            <person name="Tang R."/>
            <person name="Li X."/>
            <person name="Hao Y."/>
            <person name="Zhou Z."/>
            <person name="Zhan Y."/>
            <person name="Yu H."/>
            <person name="Teng C."/>
            <person name="Yan Y."/>
            <person name="Ping S."/>
            <person name="Wang Y."/>
            <person name="Lin M."/>
        </authorList>
    </citation>
    <scope>NUCLEOTIDE SEQUENCE [LARGE SCALE GENOMIC DNA]</scope>
    <source>
        <strain evidence="1 2">I-0</strain>
    </source>
</reference>
<dbReference type="PATRIC" id="fig|745776.4.peg.2036"/>
<sequence>MLGLLRALGLGWAWDTRHGELAVQDAQGSYGYHGTLPRHLDTHMVLLDGLADLLTDFPELGEPDLWLDGVPLRRPELAWTADGWTMDGQLILPVEPRPVAEGWA</sequence>
<keyword evidence="2" id="KW-1185">Reference proteome</keyword>
<dbReference type="HOGENOM" id="CLU_2245517_0_0_0"/>
<dbReference type="Proteomes" id="UP000007575">
    <property type="component" value="Chromosome"/>
</dbReference>
<name>H8GXQ9_DEIGI</name>
<organism evidence="1 2">
    <name type="scientific">Deinococcus gobiensis (strain DSM 21396 / JCM 16679 / CGMCC 1.7299 / I-0)</name>
    <dbReference type="NCBI Taxonomy" id="745776"/>
    <lineage>
        <taxon>Bacteria</taxon>
        <taxon>Thermotogati</taxon>
        <taxon>Deinococcota</taxon>
        <taxon>Deinococci</taxon>
        <taxon>Deinococcales</taxon>
        <taxon>Deinococcaceae</taxon>
        <taxon>Deinococcus</taxon>
    </lineage>
</organism>
<evidence type="ECO:0000313" key="2">
    <source>
        <dbReference type="Proteomes" id="UP000007575"/>
    </source>
</evidence>
<proteinExistence type="predicted"/>
<evidence type="ECO:0000313" key="1">
    <source>
        <dbReference type="EMBL" id="AFD25911.1"/>
    </source>
</evidence>
<gene>
    <name evidence="1" type="ordered locus">DGo_CA1984</name>
</gene>
<accession>H8GXQ9</accession>
<dbReference type="AlphaFoldDB" id="H8GXQ9"/>
<dbReference type="STRING" id="745776.DGo_CA1984"/>
<dbReference type="KEGG" id="dgo:DGo_CA1984"/>